<gene>
    <name evidence="1" type="ORF">QE412_003334</name>
</gene>
<dbReference type="InterPro" id="IPR017853">
    <property type="entry name" value="GH"/>
</dbReference>
<accession>A0ABU0TYM4</accession>
<reference evidence="1 2" key="1">
    <citation type="submission" date="2023-07" db="EMBL/GenBank/DDBJ databases">
        <title>Functional and genomic diversity of the sorghum phyllosphere microbiome.</title>
        <authorList>
            <person name="Shade A."/>
        </authorList>
    </citation>
    <scope>NUCLEOTIDE SEQUENCE [LARGE SCALE GENOMIC DNA]</scope>
    <source>
        <strain evidence="1 2">SORGH_AS_1207</strain>
    </source>
</reference>
<evidence type="ECO:0000313" key="2">
    <source>
        <dbReference type="Proteomes" id="UP001226691"/>
    </source>
</evidence>
<name>A0ABU0TYM4_MICTR</name>
<comment type="caution">
    <text evidence="1">The sequence shown here is derived from an EMBL/GenBank/DDBJ whole genome shotgun (WGS) entry which is preliminary data.</text>
</comment>
<evidence type="ECO:0000313" key="1">
    <source>
        <dbReference type="EMBL" id="MDQ1124761.1"/>
    </source>
</evidence>
<protein>
    <submittedName>
        <fullName evidence="1">Uncharacterized protein</fullName>
    </submittedName>
</protein>
<proteinExistence type="predicted"/>
<keyword evidence="2" id="KW-1185">Reference proteome</keyword>
<dbReference type="EMBL" id="JAUTBF010000001">
    <property type="protein sequence ID" value="MDQ1124761.1"/>
    <property type="molecule type" value="Genomic_DNA"/>
</dbReference>
<dbReference type="RefSeq" id="WP_307486524.1">
    <property type="nucleotide sequence ID" value="NZ_JAUTBF010000001.1"/>
</dbReference>
<organism evidence="1 2">
    <name type="scientific">Microbacterium trichothecenolyticum</name>
    <name type="common">Aureobacterium trichothecenolyticum</name>
    <dbReference type="NCBI Taxonomy" id="69370"/>
    <lineage>
        <taxon>Bacteria</taxon>
        <taxon>Bacillati</taxon>
        <taxon>Actinomycetota</taxon>
        <taxon>Actinomycetes</taxon>
        <taxon>Micrococcales</taxon>
        <taxon>Microbacteriaceae</taxon>
        <taxon>Microbacterium</taxon>
    </lineage>
</organism>
<dbReference type="SUPFAM" id="SSF51445">
    <property type="entry name" value="(Trans)glycosidases"/>
    <property type="match status" value="1"/>
</dbReference>
<sequence length="417" mass="45955">MTPTASAEDLDLHVWDSVYRPQSRFDEVTLQVVGGVLPAGLAISGSALVGRPTATGPYAFDIEVGHRKERRRRSFAGTVGEIKRDLSVSLSLDATTPLTVTARELDRIARLGANAALVVLCYISDPTSTTFRRVSDERIEAVFALAKSRGVRITLVKPHIATEKDGDGFYRANYVPSSLDDFFVNWGAQLTHFAQLCADNDVEYLSVTCEQPYQTAAEHYARWVPMLAQLRAAQPGVKLTAAFTTLELFLLYTYWLPQKTPHMAQLLDVFGINSWIRLTDKIYTPEAPNITVDELVAGWRGAGGLTDDHLGKLETVCDQLQIPFLITEVGMQPRVDGLALQEGSSPPTGDPDHEVQALLYSSVLRAPLQSRWCTGASIWHMRAPFAFGDVYHDTLFPGERVLMDAITQSPALASKTF</sequence>
<dbReference type="Gene3D" id="3.20.20.80">
    <property type="entry name" value="Glycosidases"/>
    <property type="match status" value="1"/>
</dbReference>
<dbReference type="Proteomes" id="UP001226691">
    <property type="component" value="Unassembled WGS sequence"/>
</dbReference>